<dbReference type="InterPro" id="IPR045570">
    <property type="entry name" value="Metalloprtase-TldD/E_cen_dom"/>
</dbReference>
<accession>A0A381Y4B6</accession>
<evidence type="ECO:0000256" key="4">
    <source>
        <dbReference type="ARBA" id="ARBA00023049"/>
    </source>
</evidence>
<dbReference type="Pfam" id="PF01523">
    <property type="entry name" value="PmbA_TldD_1st"/>
    <property type="match status" value="1"/>
</dbReference>
<dbReference type="PANTHER" id="PTHR30624">
    <property type="entry name" value="UNCHARACTERIZED PROTEIN TLDD AND PMBA"/>
    <property type="match status" value="1"/>
</dbReference>
<dbReference type="PANTHER" id="PTHR30624:SF4">
    <property type="entry name" value="METALLOPROTEASE TLDD"/>
    <property type="match status" value="1"/>
</dbReference>
<evidence type="ECO:0000259" key="5">
    <source>
        <dbReference type="Pfam" id="PF01523"/>
    </source>
</evidence>
<feature type="domain" description="Metalloprotease TldD/E C-terminal" evidence="6">
    <location>
        <begin position="246"/>
        <end position="477"/>
    </location>
</feature>
<dbReference type="GO" id="GO:0006508">
    <property type="term" value="P:proteolysis"/>
    <property type="evidence" value="ECO:0007669"/>
    <property type="project" value="UniProtKB-KW"/>
</dbReference>
<dbReference type="EMBL" id="UINC01017362">
    <property type="protein sequence ID" value="SVA71868.1"/>
    <property type="molecule type" value="Genomic_DNA"/>
</dbReference>
<evidence type="ECO:0000313" key="8">
    <source>
        <dbReference type="EMBL" id="SVA71868.1"/>
    </source>
</evidence>
<dbReference type="InterPro" id="IPR036059">
    <property type="entry name" value="TldD/PmbA_sf"/>
</dbReference>
<feature type="domain" description="Metalloprotease TldD/E central" evidence="7">
    <location>
        <begin position="130"/>
        <end position="237"/>
    </location>
</feature>
<dbReference type="Pfam" id="PF19289">
    <property type="entry name" value="PmbA_TldD_3rd"/>
    <property type="match status" value="1"/>
</dbReference>
<feature type="domain" description="Metalloprotease TldD/E N-terminal" evidence="5">
    <location>
        <begin position="42"/>
        <end position="99"/>
    </location>
</feature>
<dbReference type="InterPro" id="IPR002510">
    <property type="entry name" value="Metalloprtase-TldD/E_N"/>
</dbReference>
<evidence type="ECO:0000259" key="6">
    <source>
        <dbReference type="Pfam" id="PF19289"/>
    </source>
</evidence>
<sequence>MIKTGESIKLLKTSFFRKTMLNENTVAKILEYGLQQGADFTEVFVEDSVSSSINLLDQKIDEINSSNSFGIGIRLLCGNEAYYGYSSDVDEANLLKLTKNLGQSCKKGQPGGMQTLQPQSIEDIHHVAINPETVSKSERVDLLRKLDNITRNHGEEIKQVNANMTEKKRSVLIANSEGLWVEDARSYSRMRLSTVAEKDDGPQTAAESPGVLGGYEFFQNLDLDELAENAAQSALRMAGAGYINGGTMPVILGNGFGGVIFHEACGHPLETEAIRKKGSPFCGKIGESVGQSILTAIDDGTIANKWGSCNVDDEGTPTQKTVLIENGILNNYLSDRIGAGQVGIPRSGSARRESYKFAPVSRMRNTFIAPGPHQIEEMLRSVDFGLYAKKMGGGSVNPGTGEFNFAVQEGYAIRKGKIAEPVRGATLIGKGFDVLPQISMIADDLDLAAGMCGAASGWVPTTVGQPTLKIDSILVGG</sequence>
<dbReference type="InterPro" id="IPR035068">
    <property type="entry name" value="TldD/PmbA_N"/>
</dbReference>
<dbReference type="Gene3D" id="3.30.2290.10">
    <property type="entry name" value="PmbA/TldD superfamily"/>
    <property type="match status" value="1"/>
</dbReference>
<evidence type="ECO:0000256" key="1">
    <source>
        <dbReference type="ARBA" id="ARBA00005836"/>
    </source>
</evidence>
<gene>
    <name evidence="8" type="ORF">METZ01_LOCUS124722</name>
</gene>
<dbReference type="InterPro" id="IPR051463">
    <property type="entry name" value="Peptidase_U62_metallo"/>
</dbReference>
<evidence type="ECO:0000256" key="3">
    <source>
        <dbReference type="ARBA" id="ARBA00022801"/>
    </source>
</evidence>
<keyword evidence="3" id="KW-0378">Hydrolase</keyword>
<dbReference type="GO" id="GO:0005829">
    <property type="term" value="C:cytosol"/>
    <property type="evidence" value="ECO:0007669"/>
    <property type="project" value="TreeGrafter"/>
</dbReference>
<reference evidence="8" key="1">
    <citation type="submission" date="2018-05" db="EMBL/GenBank/DDBJ databases">
        <authorList>
            <person name="Lanie J.A."/>
            <person name="Ng W.-L."/>
            <person name="Kazmierczak K.M."/>
            <person name="Andrzejewski T.M."/>
            <person name="Davidsen T.M."/>
            <person name="Wayne K.J."/>
            <person name="Tettelin H."/>
            <person name="Glass J.I."/>
            <person name="Rusch D."/>
            <person name="Podicherti R."/>
            <person name="Tsui H.-C.T."/>
            <person name="Winkler M.E."/>
        </authorList>
    </citation>
    <scope>NUCLEOTIDE SEQUENCE</scope>
</reference>
<evidence type="ECO:0008006" key="9">
    <source>
        <dbReference type="Google" id="ProtNLM"/>
    </source>
</evidence>
<organism evidence="8">
    <name type="scientific">marine metagenome</name>
    <dbReference type="NCBI Taxonomy" id="408172"/>
    <lineage>
        <taxon>unclassified sequences</taxon>
        <taxon>metagenomes</taxon>
        <taxon>ecological metagenomes</taxon>
    </lineage>
</organism>
<evidence type="ECO:0000259" key="7">
    <source>
        <dbReference type="Pfam" id="PF19290"/>
    </source>
</evidence>
<protein>
    <recommendedName>
        <fullName evidence="9">Peptidase C69</fullName>
    </recommendedName>
</protein>
<keyword evidence="4" id="KW-0482">Metalloprotease</keyword>
<dbReference type="PIRSF" id="PIRSF004919">
    <property type="entry name" value="TldD"/>
    <property type="match status" value="1"/>
</dbReference>
<dbReference type="GO" id="GO:0008237">
    <property type="term" value="F:metallopeptidase activity"/>
    <property type="evidence" value="ECO:0007669"/>
    <property type="project" value="UniProtKB-KW"/>
</dbReference>
<evidence type="ECO:0000256" key="2">
    <source>
        <dbReference type="ARBA" id="ARBA00022670"/>
    </source>
</evidence>
<comment type="similarity">
    <text evidence="1">Belongs to the peptidase U62 family.</text>
</comment>
<keyword evidence="2" id="KW-0645">Protease</keyword>
<dbReference type="InterPro" id="IPR025502">
    <property type="entry name" value="TldD"/>
</dbReference>
<dbReference type="AlphaFoldDB" id="A0A381Y4B6"/>
<dbReference type="Pfam" id="PF19290">
    <property type="entry name" value="PmbA_TldD_2nd"/>
    <property type="match status" value="1"/>
</dbReference>
<name>A0A381Y4B6_9ZZZZ</name>
<proteinExistence type="inferred from homology"/>
<dbReference type="InterPro" id="IPR045569">
    <property type="entry name" value="Metalloprtase-TldD/E_C"/>
</dbReference>
<feature type="non-terminal residue" evidence="8">
    <location>
        <position position="477"/>
    </location>
</feature>
<dbReference type="SUPFAM" id="SSF111283">
    <property type="entry name" value="Putative modulator of DNA gyrase, PmbA/TldD"/>
    <property type="match status" value="1"/>
</dbReference>